<accession>A0A507C1I2</accession>
<organism evidence="1 2">
    <name type="scientific">Synchytrium endobioticum</name>
    <dbReference type="NCBI Taxonomy" id="286115"/>
    <lineage>
        <taxon>Eukaryota</taxon>
        <taxon>Fungi</taxon>
        <taxon>Fungi incertae sedis</taxon>
        <taxon>Chytridiomycota</taxon>
        <taxon>Chytridiomycota incertae sedis</taxon>
        <taxon>Chytridiomycetes</taxon>
        <taxon>Synchytriales</taxon>
        <taxon>Synchytriaceae</taxon>
        <taxon>Synchytrium</taxon>
    </lineage>
</organism>
<proteinExistence type="predicted"/>
<evidence type="ECO:0000313" key="1">
    <source>
        <dbReference type="EMBL" id="TPX34967.1"/>
    </source>
</evidence>
<name>A0A507C1I2_9FUNG</name>
<dbReference type="EMBL" id="QEAM01000791">
    <property type="protein sequence ID" value="TPX34967.1"/>
    <property type="molecule type" value="Genomic_DNA"/>
</dbReference>
<dbReference type="AlphaFoldDB" id="A0A507C1I2"/>
<sequence length="181" mass="20824">MEAEKNRIGGGHDDESIRELLNVLDYTSQDGWDEVDKLFLQLPYIENHPEYLELVRKYHESVVRRYEAYLNFLSGLRDQAGELEQQGIDLERLEQVEVALRKRLDNRMGALSSYEQPEPRLLTQLELCAAYNQAAASATGRNIGEEVHTHFENWGLPVDTAGHSSNFLERQIGVKFRCSIM</sequence>
<dbReference type="VEuPathDB" id="FungiDB:SeMB42_g02834"/>
<reference evidence="1 2" key="1">
    <citation type="journal article" date="2019" name="Sci. Rep.">
        <title>Comparative genomics of chytrid fungi reveal insights into the obligate biotrophic and pathogenic lifestyle of Synchytrium endobioticum.</title>
        <authorList>
            <person name="van de Vossenberg B.T.L.H."/>
            <person name="Warris S."/>
            <person name="Nguyen H.D.T."/>
            <person name="van Gent-Pelzer M.P.E."/>
            <person name="Joly D.L."/>
            <person name="van de Geest H.C."/>
            <person name="Bonants P.J.M."/>
            <person name="Smith D.S."/>
            <person name="Levesque C.A."/>
            <person name="van der Lee T.A.J."/>
        </authorList>
    </citation>
    <scope>NUCLEOTIDE SEQUENCE [LARGE SCALE GENOMIC DNA]</scope>
    <source>
        <strain evidence="1 2">LEV6574</strain>
    </source>
</reference>
<protein>
    <submittedName>
        <fullName evidence="1">Uncharacterized protein</fullName>
    </submittedName>
</protein>
<gene>
    <name evidence="1" type="ORF">SeLEV6574_g08232</name>
</gene>
<comment type="caution">
    <text evidence="1">The sequence shown here is derived from an EMBL/GenBank/DDBJ whole genome shotgun (WGS) entry which is preliminary data.</text>
</comment>
<evidence type="ECO:0000313" key="2">
    <source>
        <dbReference type="Proteomes" id="UP000320475"/>
    </source>
</evidence>
<dbReference type="Proteomes" id="UP000320475">
    <property type="component" value="Unassembled WGS sequence"/>
</dbReference>